<gene>
    <name evidence="2" type="ORF">A3G33_02585</name>
</gene>
<reference evidence="2 3" key="1">
    <citation type="journal article" date="2016" name="Nat. Commun.">
        <title>Thousands of microbial genomes shed light on interconnected biogeochemical processes in an aquifer system.</title>
        <authorList>
            <person name="Anantharaman K."/>
            <person name="Brown C.T."/>
            <person name="Hug L.A."/>
            <person name="Sharon I."/>
            <person name="Castelle C.J."/>
            <person name="Probst A.J."/>
            <person name="Thomas B.C."/>
            <person name="Singh A."/>
            <person name="Wilkins M.J."/>
            <person name="Karaoz U."/>
            <person name="Brodie E.L."/>
            <person name="Williams K.H."/>
            <person name="Hubbard S.S."/>
            <person name="Banfield J.F."/>
        </authorList>
    </citation>
    <scope>NUCLEOTIDE SEQUENCE [LARGE SCALE GENOMIC DNA]</scope>
</reference>
<comment type="caution">
    <text evidence="2">The sequence shown here is derived from an EMBL/GenBank/DDBJ whole genome shotgun (WGS) entry which is preliminary data.</text>
</comment>
<evidence type="ECO:0000313" key="2">
    <source>
        <dbReference type="EMBL" id="OGW98351.1"/>
    </source>
</evidence>
<dbReference type="EMBL" id="MHFR01000034">
    <property type="protein sequence ID" value="OGW98351.1"/>
    <property type="molecule type" value="Genomic_DNA"/>
</dbReference>
<dbReference type="Proteomes" id="UP000178187">
    <property type="component" value="Unassembled WGS sequence"/>
</dbReference>
<organism evidence="2 3">
    <name type="scientific">Candidatus Danuiimicrobium aquiferis</name>
    <dbReference type="NCBI Taxonomy" id="1801832"/>
    <lineage>
        <taxon>Bacteria</taxon>
        <taxon>Pseudomonadati</taxon>
        <taxon>Candidatus Omnitrophota</taxon>
        <taxon>Candidatus Danuiimicrobium</taxon>
    </lineage>
</organism>
<name>A0A1G1KZQ0_9BACT</name>
<dbReference type="InterPro" id="IPR007160">
    <property type="entry name" value="DUF362"/>
</dbReference>
<protein>
    <recommendedName>
        <fullName evidence="1">DUF362 domain-containing protein</fullName>
    </recommendedName>
</protein>
<dbReference type="Pfam" id="PF04015">
    <property type="entry name" value="DUF362"/>
    <property type="match status" value="1"/>
</dbReference>
<accession>A0A1G1KZQ0</accession>
<evidence type="ECO:0000259" key="1">
    <source>
        <dbReference type="Pfam" id="PF04015"/>
    </source>
</evidence>
<sequence>MSENRFLKHAFAKSEESPGRKKKNIKGKHDLVVAEGSDPYQNTIKGIEAIGGMNQFVKKDAVVVIKPNIGWDRTPEQGANTDPHVVAALVELCYTAGAKRVNVFDVTCDEAKRCYDNSGIRKAAEAKGAKVYFADHWNVVKAKFPYESSMADWKVLRDAVECDTFINVPVLKHHGLTGLTLSMKNLMGVCSGIRGMMHMGIGRKLADLTDFISPDLTVIDATRVLTKHGPQGGNIADVIQVNKVIVSTDPVLADAYAASLMKKEPLSIPYISEAVARNLGSADLVKADVVNVKV</sequence>
<dbReference type="AlphaFoldDB" id="A0A1G1KZQ0"/>
<evidence type="ECO:0000313" key="3">
    <source>
        <dbReference type="Proteomes" id="UP000178187"/>
    </source>
</evidence>
<proteinExistence type="predicted"/>
<feature type="domain" description="DUF362" evidence="1">
    <location>
        <begin position="63"/>
        <end position="258"/>
    </location>
</feature>